<evidence type="ECO:0000313" key="1">
    <source>
        <dbReference type="EMBL" id="QHU02737.1"/>
    </source>
</evidence>
<accession>A0A6C0JDY0</accession>
<dbReference type="AlphaFoldDB" id="A0A6C0JDY0"/>
<reference evidence="1" key="1">
    <citation type="journal article" date="2020" name="Nature">
        <title>Giant virus diversity and host interactions through global metagenomics.</title>
        <authorList>
            <person name="Schulz F."/>
            <person name="Roux S."/>
            <person name="Paez-Espino D."/>
            <person name="Jungbluth S."/>
            <person name="Walsh D.A."/>
            <person name="Denef V.J."/>
            <person name="McMahon K.D."/>
            <person name="Konstantinidis K.T."/>
            <person name="Eloe-Fadrosh E.A."/>
            <person name="Kyrpides N.C."/>
            <person name="Woyke T."/>
        </authorList>
    </citation>
    <scope>NUCLEOTIDE SEQUENCE</scope>
    <source>
        <strain evidence="1">GVMAG-M-3300025880-76</strain>
    </source>
</reference>
<protein>
    <submittedName>
        <fullName evidence="1">Uncharacterized protein</fullName>
    </submittedName>
</protein>
<dbReference type="EMBL" id="MN740362">
    <property type="protein sequence ID" value="QHU02737.1"/>
    <property type="molecule type" value="Genomic_DNA"/>
</dbReference>
<name>A0A6C0JDY0_9ZZZZ</name>
<sequence>MSGFFGVLYGLYHRKDIAQDKSNRRHVDHQVQKQDVEVKFSPRPVNTKYVKMPIVQDERASQVAFIQTNNNAITPASSKGQWSTFQSNIDTETQLRNQDTVLQRCDLNVYVPNSASSLYNTNVPYVGDKQITQHSLLFKENNTNTSQKPLWDSLDTFNNSTRYQRNE</sequence>
<organism evidence="1">
    <name type="scientific">viral metagenome</name>
    <dbReference type="NCBI Taxonomy" id="1070528"/>
    <lineage>
        <taxon>unclassified sequences</taxon>
        <taxon>metagenomes</taxon>
        <taxon>organismal metagenomes</taxon>
    </lineage>
</organism>
<proteinExistence type="predicted"/>